<evidence type="ECO:0000256" key="5">
    <source>
        <dbReference type="ARBA" id="ARBA00022840"/>
    </source>
</evidence>
<dbReference type="GO" id="GO:0005829">
    <property type="term" value="C:cytosol"/>
    <property type="evidence" value="ECO:0007669"/>
    <property type="project" value="TreeGrafter"/>
</dbReference>
<dbReference type="PROSITE" id="PS00584">
    <property type="entry name" value="PFKB_KINASES_2"/>
    <property type="match status" value="1"/>
</dbReference>
<dbReference type="SUPFAM" id="SSF53613">
    <property type="entry name" value="Ribokinase-like"/>
    <property type="match status" value="1"/>
</dbReference>
<keyword evidence="2 6" id="KW-0808">Transferase</keyword>
<dbReference type="GO" id="GO:0005524">
    <property type="term" value="F:ATP binding"/>
    <property type="evidence" value="ECO:0007669"/>
    <property type="project" value="UniProtKB-KW"/>
</dbReference>
<dbReference type="Gene3D" id="3.40.1190.20">
    <property type="match status" value="1"/>
</dbReference>
<evidence type="ECO:0000256" key="3">
    <source>
        <dbReference type="ARBA" id="ARBA00022741"/>
    </source>
</evidence>
<gene>
    <name evidence="8" type="ORF">Atai01_69500</name>
</gene>
<dbReference type="GO" id="GO:0008443">
    <property type="term" value="F:phosphofructokinase activity"/>
    <property type="evidence" value="ECO:0007669"/>
    <property type="project" value="TreeGrafter"/>
</dbReference>
<comment type="caution">
    <text evidence="8">The sequence shown here is derived from an EMBL/GenBank/DDBJ whole genome shotgun (WGS) entry which is preliminary data.</text>
</comment>
<dbReference type="Pfam" id="PF00294">
    <property type="entry name" value="PfkB"/>
    <property type="match status" value="1"/>
</dbReference>
<keyword evidence="5" id="KW-0067">ATP-binding</keyword>
<sequence length="305" mass="30651">MILCLCPSPAIDVTYNVAAFAVGETTRVRRVTRRPGGKAVNVARVLTALGDHAVVLAPVGGATGEEFRNGLSAFGLPAETVHSGHSTRHTVTVVDAAAGQASVLTEPATIDCWDAVADRFHALLTAAEAVVISGSLPSGAPDDGLATLTLAARAAELPVVVDTSGAALAGALAGKPTVIKPNAAELAEVSGRSDVLAAARELAGFHGVAVVASLGADGLIAVDAAGSWHARPARRLRGNPTGAGDALVAALARGFARGTALCDLLGDAVALSAAAVVQPYAGEVDVAEFDRQRTGVRIEDLEAAR</sequence>
<protein>
    <submittedName>
        <fullName evidence="8">Sugar kinase</fullName>
    </submittedName>
</protein>
<dbReference type="AlphaFoldDB" id="A0A9W6R6I1"/>
<dbReference type="PANTHER" id="PTHR46566:SF5">
    <property type="entry name" value="1-PHOSPHOFRUCTOKINASE"/>
    <property type="match status" value="1"/>
</dbReference>
<reference evidence="8" key="1">
    <citation type="submission" date="2023-03" db="EMBL/GenBank/DDBJ databases">
        <title>Amycolatopsis taiwanensis NBRC 103393.</title>
        <authorList>
            <person name="Ichikawa N."/>
            <person name="Sato H."/>
            <person name="Tonouchi N."/>
        </authorList>
    </citation>
    <scope>NUCLEOTIDE SEQUENCE</scope>
    <source>
        <strain evidence="8">NBRC 103393</strain>
    </source>
</reference>
<dbReference type="InterPro" id="IPR017583">
    <property type="entry name" value="Tagatose/fructose_Pkinase"/>
</dbReference>
<keyword evidence="3" id="KW-0547">Nucleotide-binding</keyword>
<proteinExistence type="inferred from homology"/>
<name>A0A9W6R6I1_9PSEU</name>
<evidence type="ECO:0000313" key="9">
    <source>
        <dbReference type="Proteomes" id="UP001165136"/>
    </source>
</evidence>
<dbReference type="NCBIfam" id="TIGR03168">
    <property type="entry name" value="1-PFK"/>
    <property type="match status" value="1"/>
</dbReference>
<dbReference type="Proteomes" id="UP001165136">
    <property type="component" value="Unassembled WGS sequence"/>
</dbReference>
<keyword evidence="4 8" id="KW-0418">Kinase</keyword>
<comment type="similarity">
    <text evidence="1">Belongs to the carbohydrate kinase PfkB family.</text>
</comment>
<dbReference type="InterPro" id="IPR011611">
    <property type="entry name" value="PfkB_dom"/>
</dbReference>
<dbReference type="EMBL" id="BSTI01000022">
    <property type="protein sequence ID" value="GLY70331.1"/>
    <property type="molecule type" value="Genomic_DNA"/>
</dbReference>
<evidence type="ECO:0000256" key="6">
    <source>
        <dbReference type="PIRNR" id="PIRNR000535"/>
    </source>
</evidence>
<evidence type="ECO:0000256" key="4">
    <source>
        <dbReference type="ARBA" id="ARBA00022777"/>
    </source>
</evidence>
<dbReference type="PROSITE" id="PS00583">
    <property type="entry name" value="PFKB_KINASES_1"/>
    <property type="match status" value="1"/>
</dbReference>
<accession>A0A9W6R6I1</accession>
<keyword evidence="9" id="KW-1185">Reference proteome</keyword>
<dbReference type="PIRSF" id="PIRSF000535">
    <property type="entry name" value="1PFK/6PFK/LacC"/>
    <property type="match status" value="1"/>
</dbReference>
<evidence type="ECO:0000256" key="1">
    <source>
        <dbReference type="ARBA" id="ARBA00010688"/>
    </source>
</evidence>
<evidence type="ECO:0000313" key="8">
    <source>
        <dbReference type="EMBL" id="GLY70331.1"/>
    </source>
</evidence>
<dbReference type="InterPro" id="IPR029056">
    <property type="entry name" value="Ribokinase-like"/>
</dbReference>
<evidence type="ECO:0000256" key="2">
    <source>
        <dbReference type="ARBA" id="ARBA00022679"/>
    </source>
</evidence>
<organism evidence="8 9">
    <name type="scientific">Amycolatopsis taiwanensis</name>
    <dbReference type="NCBI Taxonomy" id="342230"/>
    <lineage>
        <taxon>Bacteria</taxon>
        <taxon>Bacillati</taxon>
        <taxon>Actinomycetota</taxon>
        <taxon>Actinomycetes</taxon>
        <taxon>Pseudonocardiales</taxon>
        <taxon>Pseudonocardiaceae</taxon>
        <taxon>Amycolatopsis</taxon>
    </lineage>
</organism>
<feature type="domain" description="Carbohydrate kinase PfkB" evidence="7">
    <location>
        <begin position="11"/>
        <end position="282"/>
    </location>
</feature>
<dbReference type="PANTHER" id="PTHR46566">
    <property type="entry name" value="1-PHOSPHOFRUCTOKINASE-RELATED"/>
    <property type="match status" value="1"/>
</dbReference>
<dbReference type="InterPro" id="IPR002173">
    <property type="entry name" value="Carboh/pur_kinase_PfkB_CS"/>
</dbReference>
<dbReference type="RefSeq" id="WP_285489546.1">
    <property type="nucleotide sequence ID" value="NZ_BSTI01000022.1"/>
</dbReference>
<evidence type="ECO:0000259" key="7">
    <source>
        <dbReference type="Pfam" id="PF00294"/>
    </source>
</evidence>